<protein>
    <recommendedName>
        <fullName evidence="4 6">50S ribosomal protein L17</fullName>
    </recommendedName>
</protein>
<accession>A0A1F5EBU3</accession>
<dbReference type="PANTHER" id="PTHR14413">
    <property type="entry name" value="RIBOSOMAL PROTEIN L17"/>
    <property type="match status" value="1"/>
</dbReference>
<dbReference type="AlphaFoldDB" id="A0A1F5EBU3"/>
<keyword evidence="3 5" id="KW-0687">Ribonucleoprotein</keyword>
<name>A0A1F5EBU3_9BACT</name>
<dbReference type="InterPro" id="IPR000456">
    <property type="entry name" value="Ribosomal_bL17"/>
</dbReference>
<gene>
    <name evidence="7" type="ORF">A3A71_02490</name>
</gene>
<dbReference type="Pfam" id="PF01196">
    <property type="entry name" value="Ribosomal_L17"/>
    <property type="match status" value="1"/>
</dbReference>
<reference evidence="7 8" key="1">
    <citation type="journal article" date="2016" name="Nat. Commun.">
        <title>Thousands of microbial genomes shed light on interconnected biogeochemical processes in an aquifer system.</title>
        <authorList>
            <person name="Anantharaman K."/>
            <person name="Brown C.T."/>
            <person name="Hug L.A."/>
            <person name="Sharon I."/>
            <person name="Castelle C.J."/>
            <person name="Probst A.J."/>
            <person name="Thomas B.C."/>
            <person name="Singh A."/>
            <person name="Wilkins M.J."/>
            <person name="Karaoz U."/>
            <person name="Brodie E.L."/>
            <person name="Williams K.H."/>
            <person name="Hubbard S.S."/>
            <person name="Banfield J.F."/>
        </authorList>
    </citation>
    <scope>NUCLEOTIDE SEQUENCE [LARGE SCALE GENOMIC DNA]</scope>
</reference>
<evidence type="ECO:0000256" key="4">
    <source>
        <dbReference type="ARBA" id="ARBA00035494"/>
    </source>
</evidence>
<evidence type="ECO:0000256" key="2">
    <source>
        <dbReference type="ARBA" id="ARBA00022980"/>
    </source>
</evidence>
<dbReference type="EMBL" id="MEZX01000002">
    <property type="protein sequence ID" value="OGD64889.1"/>
    <property type="molecule type" value="Genomic_DNA"/>
</dbReference>
<dbReference type="InterPro" id="IPR036373">
    <property type="entry name" value="Ribosomal_bL17_sf"/>
</dbReference>
<dbReference type="GO" id="GO:0022625">
    <property type="term" value="C:cytosolic large ribosomal subunit"/>
    <property type="evidence" value="ECO:0007669"/>
    <property type="project" value="TreeGrafter"/>
</dbReference>
<evidence type="ECO:0000256" key="6">
    <source>
        <dbReference type="RuleBase" id="RU000661"/>
    </source>
</evidence>
<sequence length="134" mass="14876">MERVLRSQSDYKQTMLRNQLTSLLLYEAITTTRAKAKALLPFANRFLTRTKVGGLNAQKLAHQLLLDKNAVKKLFEDILPRFSPEDSNYLRSISAGFRSGDSAEMAVVALLKSAKPVVAPKTPATKEAKTKAKK</sequence>
<proteinExistence type="inferred from homology"/>
<keyword evidence="2 5" id="KW-0689">Ribosomal protein</keyword>
<dbReference type="GO" id="GO:0006412">
    <property type="term" value="P:translation"/>
    <property type="evidence" value="ECO:0007669"/>
    <property type="project" value="InterPro"/>
</dbReference>
<dbReference type="STRING" id="1797471.A3A71_02490"/>
<dbReference type="SUPFAM" id="SSF64263">
    <property type="entry name" value="Prokaryotic ribosomal protein L17"/>
    <property type="match status" value="1"/>
</dbReference>
<dbReference type="PANTHER" id="PTHR14413:SF16">
    <property type="entry name" value="LARGE RIBOSOMAL SUBUNIT PROTEIN BL17M"/>
    <property type="match status" value="1"/>
</dbReference>
<comment type="caution">
    <text evidence="7">The sequence shown here is derived from an EMBL/GenBank/DDBJ whole genome shotgun (WGS) entry which is preliminary data.</text>
</comment>
<dbReference type="Proteomes" id="UP000177481">
    <property type="component" value="Unassembled WGS sequence"/>
</dbReference>
<organism evidence="7 8">
    <name type="scientific">Candidatus Berkelbacteria bacterium RIFCSPLOWO2_01_FULL_50_28</name>
    <dbReference type="NCBI Taxonomy" id="1797471"/>
    <lineage>
        <taxon>Bacteria</taxon>
        <taxon>Candidatus Berkelbacteria</taxon>
    </lineage>
</organism>
<evidence type="ECO:0000256" key="3">
    <source>
        <dbReference type="ARBA" id="ARBA00023274"/>
    </source>
</evidence>
<comment type="similarity">
    <text evidence="1 5">Belongs to the bacterial ribosomal protein bL17 family.</text>
</comment>
<evidence type="ECO:0000313" key="8">
    <source>
        <dbReference type="Proteomes" id="UP000177481"/>
    </source>
</evidence>
<dbReference type="NCBIfam" id="TIGR00059">
    <property type="entry name" value="L17"/>
    <property type="match status" value="1"/>
</dbReference>
<evidence type="ECO:0000256" key="1">
    <source>
        <dbReference type="ARBA" id="ARBA00008777"/>
    </source>
</evidence>
<dbReference type="Gene3D" id="3.90.1030.10">
    <property type="entry name" value="Ribosomal protein L17"/>
    <property type="match status" value="1"/>
</dbReference>
<dbReference type="GO" id="GO:0003735">
    <property type="term" value="F:structural constituent of ribosome"/>
    <property type="evidence" value="ECO:0007669"/>
    <property type="project" value="InterPro"/>
</dbReference>
<evidence type="ECO:0000313" key="7">
    <source>
        <dbReference type="EMBL" id="OGD64889.1"/>
    </source>
</evidence>
<evidence type="ECO:0000256" key="5">
    <source>
        <dbReference type="RuleBase" id="RU000660"/>
    </source>
</evidence>